<dbReference type="Proteomes" id="UP000279236">
    <property type="component" value="Unassembled WGS sequence"/>
</dbReference>
<evidence type="ECO:0000313" key="3">
    <source>
        <dbReference type="Proteomes" id="UP000279236"/>
    </source>
</evidence>
<dbReference type="EMBL" id="RSCE01000011">
    <property type="protein sequence ID" value="RSH78769.1"/>
    <property type="molecule type" value="Genomic_DNA"/>
</dbReference>
<dbReference type="RefSeq" id="XP_028473916.1">
    <property type="nucleotide sequence ID" value="XM_028617453.1"/>
</dbReference>
<comment type="caution">
    <text evidence="2">The sequence shown here is derived from an EMBL/GenBank/DDBJ whole genome shotgun (WGS) entry which is preliminary data.</text>
</comment>
<keyword evidence="3" id="KW-1185">Reference proteome</keyword>
<sequence>MADSGSAQPIVWSEVHNGRSDSSWLNALVEAAAQISLDDSGSSGTNPHDGTGSHDIPMDQAVSPNVDIAPYSRNERRVARVLMDMGEGIPTDLWAWSPSPPPHITTFNVASPVPQASAAVAAAVPAADVPVVIRFPLARTYTDGTVNSDFVMSQIVIEYRPPMAGNRVPSPNPAGTRQHIPGYLIGHCHIGMPQSTLQWILDGVLTQIDIENGETITVNRVGSGPDRDGTPETSQVARLTDFLRIAQCSVKGKAHLTMCLRRKLAPTSSAPRYLAPTLFAHRLVGFRFDEFTSQHSQML</sequence>
<dbReference type="AlphaFoldDB" id="A0A427XIP2"/>
<feature type="region of interest" description="Disordered" evidence="1">
    <location>
        <begin position="37"/>
        <end position="68"/>
    </location>
</feature>
<evidence type="ECO:0000313" key="2">
    <source>
        <dbReference type="EMBL" id="RSH78769.1"/>
    </source>
</evidence>
<dbReference type="GeneID" id="39586218"/>
<feature type="compositionally biased region" description="Polar residues" evidence="1">
    <location>
        <begin position="37"/>
        <end position="48"/>
    </location>
</feature>
<gene>
    <name evidence="2" type="ORF">EHS24_001675</name>
</gene>
<accession>A0A427XIP2</accession>
<evidence type="ECO:0000256" key="1">
    <source>
        <dbReference type="SAM" id="MobiDB-lite"/>
    </source>
</evidence>
<name>A0A427XIP2_9TREE</name>
<reference evidence="2 3" key="1">
    <citation type="submission" date="2018-11" db="EMBL/GenBank/DDBJ databases">
        <title>Genome sequence of Apiotrichum porosum DSM 27194.</title>
        <authorList>
            <person name="Aliyu H."/>
            <person name="Gorte O."/>
            <person name="Ochsenreither K."/>
        </authorList>
    </citation>
    <scope>NUCLEOTIDE SEQUENCE [LARGE SCALE GENOMIC DNA]</scope>
    <source>
        <strain evidence="2 3">DSM 27194</strain>
    </source>
</reference>
<organism evidence="2 3">
    <name type="scientific">Apiotrichum porosum</name>
    <dbReference type="NCBI Taxonomy" id="105984"/>
    <lineage>
        <taxon>Eukaryota</taxon>
        <taxon>Fungi</taxon>
        <taxon>Dikarya</taxon>
        <taxon>Basidiomycota</taxon>
        <taxon>Agaricomycotina</taxon>
        <taxon>Tremellomycetes</taxon>
        <taxon>Trichosporonales</taxon>
        <taxon>Trichosporonaceae</taxon>
        <taxon>Apiotrichum</taxon>
    </lineage>
</organism>
<proteinExistence type="predicted"/>
<protein>
    <submittedName>
        <fullName evidence="2">Uncharacterized protein</fullName>
    </submittedName>
</protein>